<accession>A0AAQ3NWF3</accession>
<dbReference type="AlphaFoldDB" id="A0AAQ3NWF3"/>
<name>A0AAQ3NWF3_VIGMU</name>
<keyword evidence="2" id="KW-1185">Reference proteome</keyword>
<evidence type="ECO:0000313" key="1">
    <source>
        <dbReference type="EMBL" id="WVZ16828.1"/>
    </source>
</evidence>
<protein>
    <submittedName>
        <fullName evidence="1">Uncharacterized protein</fullName>
    </submittedName>
</protein>
<evidence type="ECO:0000313" key="2">
    <source>
        <dbReference type="Proteomes" id="UP001374535"/>
    </source>
</evidence>
<sequence>MLHCVVKQTRIHALTTTSPKFLQNHWQKKGILPNVQHSLLNFSIMEQIIRPHSHSVQGLIIGVFHNRPWQKHLEHNDQAQKHHHRTNPLQVIELLKEQPRKARSEPVRKRILLFSSELSSKQAPLLQWDPRFQRTH</sequence>
<proteinExistence type="predicted"/>
<reference evidence="1 2" key="1">
    <citation type="journal article" date="2023" name="Life. Sci Alliance">
        <title>Evolutionary insights into 3D genome organization and epigenetic landscape of Vigna mungo.</title>
        <authorList>
            <person name="Junaid A."/>
            <person name="Singh B."/>
            <person name="Bhatia S."/>
        </authorList>
    </citation>
    <scope>NUCLEOTIDE SEQUENCE [LARGE SCALE GENOMIC DNA]</scope>
    <source>
        <strain evidence="1">Urdbean</strain>
    </source>
</reference>
<organism evidence="1 2">
    <name type="scientific">Vigna mungo</name>
    <name type="common">Black gram</name>
    <name type="synonym">Phaseolus mungo</name>
    <dbReference type="NCBI Taxonomy" id="3915"/>
    <lineage>
        <taxon>Eukaryota</taxon>
        <taxon>Viridiplantae</taxon>
        <taxon>Streptophyta</taxon>
        <taxon>Embryophyta</taxon>
        <taxon>Tracheophyta</taxon>
        <taxon>Spermatophyta</taxon>
        <taxon>Magnoliopsida</taxon>
        <taxon>eudicotyledons</taxon>
        <taxon>Gunneridae</taxon>
        <taxon>Pentapetalae</taxon>
        <taxon>rosids</taxon>
        <taxon>fabids</taxon>
        <taxon>Fabales</taxon>
        <taxon>Fabaceae</taxon>
        <taxon>Papilionoideae</taxon>
        <taxon>50 kb inversion clade</taxon>
        <taxon>NPAAA clade</taxon>
        <taxon>indigoferoid/millettioid clade</taxon>
        <taxon>Phaseoleae</taxon>
        <taxon>Vigna</taxon>
    </lineage>
</organism>
<gene>
    <name evidence="1" type="ORF">V8G54_009810</name>
</gene>
<dbReference type="EMBL" id="CP144698">
    <property type="protein sequence ID" value="WVZ16828.1"/>
    <property type="molecule type" value="Genomic_DNA"/>
</dbReference>
<dbReference type="Proteomes" id="UP001374535">
    <property type="component" value="Chromosome 3"/>
</dbReference>